<reference evidence="3" key="1">
    <citation type="submission" date="2016-10" db="EMBL/GenBank/DDBJ databases">
        <authorList>
            <person name="Varghese N."/>
            <person name="Submissions S."/>
        </authorList>
    </citation>
    <scope>NUCLEOTIDE SEQUENCE [LARGE SCALE GENOMIC DNA]</scope>
    <source>
        <strain evidence="3">CGMCC 4.2126</strain>
    </source>
</reference>
<feature type="domain" description="HTH cro/C1-type" evidence="1">
    <location>
        <begin position="36"/>
        <end position="83"/>
    </location>
</feature>
<evidence type="ECO:0000259" key="1">
    <source>
        <dbReference type="PROSITE" id="PS50943"/>
    </source>
</evidence>
<evidence type="ECO:0000313" key="3">
    <source>
        <dbReference type="Proteomes" id="UP000199111"/>
    </source>
</evidence>
<gene>
    <name evidence="2" type="ORF">SAMN05216275_102358</name>
</gene>
<dbReference type="PROSITE" id="PS50943">
    <property type="entry name" value="HTH_CROC1"/>
    <property type="match status" value="1"/>
</dbReference>
<dbReference type="EMBL" id="FOQY01000002">
    <property type="protein sequence ID" value="SFI30833.1"/>
    <property type="molecule type" value="Genomic_DNA"/>
</dbReference>
<dbReference type="SUPFAM" id="SSF47413">
    <property type="entry name" value="lambda repressor-like DNA-binding domains"/>
    <property type="match status" value="1"/>
</dbReference>
<sequence length="295" mass="32706">MDNRNDIREFLVSRRARITPQQAGLPVYGSNRRVPGLRREEAALLAGVSVDYYTQLERGKLAGASEAVLDAVAKALQLDEAERSHLFDLARTANSSPRRRRRLAHKIRPGLQQVLDALTDAPAFIRNGRLDILAINRLGRALYAPQFDTPHRPVNIARFNFLDPRAHDFFPDWEAAADTSVAILRTEAGRDPYDRNLSDLIGELSTRSDDFRTRWAAHDVRLHHTGGKSFHHPAIGGLSLDFEAFALPTDPGLTLTIYTAATGTPAHDNLKLLASWAATHLSADQPHPADDPTHT</sequence>
<proteinExistence type="predicted"/>
<dbReference type="GeneID" id="96296689"/>
<dbReference type="InterPro" id="IPR010982">
    <property type="entry name" value="Lambda_DNA-bd_dom_sf"/>
</dbReference>
<dbReference type="InterPro" id="IPR001387">
    <property type="entry name" value="Cro/C1-type_HTH"/>
</dbReference>
<dbReference type="SMART" id="SM00530">
    <property type="entry name" value="HTH_XRE"/>
    <property type="match status" value="1"/>
</dbReference>
<dbReference type="RefSeq" id="WP_093885668.1">
    <property type="nucleotide sequence ID" value="NZ_FOQY01000002.1"/>
</dbReference>
<dbReference type="PANTHER" id="PTHR35010">
    <property type="entry name" value="BLL4672 PROTEIN-RELATED"/>
    <property type="match status" value="1"/>
</dbReference>
<dbReference type="Pfam" id="PF17765">
    <property type="entry name" value="MLTR_LBD"/>
    <property type="match status" value="1"/>
</dbReference>
<protein>
    <submittedName>
        <fullName evidence="2">Helix-turn-helix domain-containing protein</fullName>
    </submittedName>
</protein>
<name>A0A1I3H594_9ACTN</name>
<dbReference type="Gene3D" id="1.10.260.40">
    <property type="entry name" value="lambda repressor-like DNA-binding domains"/>
    <property type="match status" value="1"/>
</dbReference>
<organism evidence="2 3">
    <name type="scientific">Streptosporangium canum</name>
    <dbReference type="NCBI Taxonomy" id="324952"/>
    <lineage>
        <taxon>Bacteria</taxon>
        <taxon>Bacillati</taxon>
        <taxon>Actinomycetota</taxon>
        <taxon>Actinomycetes</taxon>
        <taxon>Streptosporangiales</taxon>
        <taxon>Streptosporangiaceae</taxon>
        <taxon>Streptosporangium</taxon>
    </lineage>
</organism>
<dbReference type="Gene3D" id="3.30.450.180">
    <property type="match status" value="1"/>
</dbReference>
<dbReference type="InterPro" id="IPR041413">
    <property type="entry name" value="MLTR_LBD"/>
</dbReference>
<keyword evidence="3" id="KW-1185">Reference proteome</keyword>
<dbReference type="Pfam" id="PF13560">
    <property type="entry name" value="HTH_31"/>
    <property type="match status" value="1"/>
</dbReference>
<dbReference type="AlphaFoldDB" id="A0A1I3H594"/>
<dbReference type="PANTHER" id="PTHR35010:SF2">
    <property type="entry name" value="BLL4672 PROTEIN"/>
    <property type="match status" value="1"/>
</dbReference>
<dbReference type="GO" id="GO:0003677">
    <property type="term" value="F:DNA binding"/>
    <property type="evidence" value="ECO:0007669"/>
    <property type="project" value="InterPro"/>
</dbReference>
<accession>A0A1I3H594</accession>
<dbReference type="Proteomes" id="UP000199111">
    <property type="component" value="Unassembled WGS sequence"/>
</dbReference>
<evidence type="ECO:0000313" key="2">
    <source>
        <dbReference type="EMBL" id="SFI30833.1"/>
    </source>
</evidence>
<dbReference type="CDD" id="cd00093">
    <property type="entry name" value="HTH_XRE"/>
    <property type="match status" value="1"/>
</dbReference>